<dbReference type="InterPro" id="IPR036844">
    <property type="entry name" value="Hint_dom_sf"/>
</dbReference>
<dbReference type="SUPFAM" id="SSF49452">
    <property type="entry name" value="Starch-binding domain-like"/>
    <property type="match status" value="1"/>
</dbReference>
<dbReference type="PROSITE" id="PS50818">
    <property type="entry name" value="INTEIN_C_TER"/>
    <property type="match status" value="1"/>
</dbReference>
<evidence type="ECO:0000256" key="4">
    <source>
        <dbReference type="ARBA" id="ARBA00022837"/>
    </source>
</evidence>
<keyword evidence="9" id="KW-1185">Reference proteome</keyword>
<dbReference type="InterPro" id="IPR006530">
    <property type="entry name" value="YD"/>
</dbReference>
<dbReference type="NCBIfam" id="TIGR01643">
    <property type="entry name" value="YD_repeat_2x"/>
    <property type="match status" value="9"/>
</dbReference>
<evidence type="ECO:0000313" key="9">
    <source>
        <dbReference type="Proteomes" id="UP000656042"/>
    </source>
</evidence>
<evidence type="ECO:0000256" key="6">
    <source>
        <dbReference type="SAM" id="MobiDB-lite"/>
    </source>
</evidence>
<dbReference type="SUPFAM" id="SSF81296">
    <property type="entry name" value="E set domains"/>
    <property type="match status" value="2"/>
</dbReference>
<dbReference type="InterPro" id="IPR032722">
    <property type="entry name" value="Deaminase_XOO_2897"/>
</dbReference>
<sequence length="2595" mass="267706">MVTGLLAVGQGAVAASPHQAGAAVRETAPHAAQPLSAEQPVKRAERAGPLPTGSAAALPADPVDYAYDAAGQLRSATQGISGGSSARYDYDESGNLTAIDRYSNTTLAITGVVPARAPVGAKVTIGGTGFAGTAAGNTVSFNGTTATVTDASPVRLVVTVPAGASSGTITVRTATGSATSRQPFTVDPAAVTPSISGFSPGLGAAGDTVTIAGTGFAGTTAGNSVAFGATRARVTAASATSLTVTVPGAAGSGRITVATAAGTATSGGDFVAVPRPYHAADVATTGVLAVDGASGTVTVPTAGKIAVYRFAGRKGQRLSLGLTGSTFANDFDAALYTPYGGSFARDQFDEPWSLASLFGGLALPTLPASGTYQLVIDPKDTGTGSVSATLSSRVVSGLSFTGAPTGVALNRAGQQAELTFAGTAGQRVSLGFTGSTFATGTTVTAKILEPTGTPMLWASSQDRGLVNLSGEDLDFTTTQNGTYTVLFGSTDFSTGSVTVTVSAELNAGALSLGASKNVSIARAGQNARMTFAGTAGQRLSLDFTAYTFAFYPAVAVFAPDGSVLGSANLSSFHYDLPTLPSTGTYAIVLSPYSSTGSLTARLTERQDAGTVSATGAAVTVTIAQAGRTADLAFTAVAGQRYSVAFSSWTFPASAGLRVQVLNAAGATVTGYLVGSLSTFWFTAATAGTYRMTLTPDDGVSTGSTAVTLSQEIAGGALTIGAAKTVSAPRLGQTTRLTFTGTAGQRLSLSFGSYAFPHTVGVQIVRPDGAVLRDGNLAATQLDLDPLPTAGTYQIVIYPYAETGSAQLTLVERVDAGATTVGGAAKTLTVSQTGRYAETGFTATAGQRLSFGLTNWTFASGTVLRARVLDAAGTAVSDWSLTNGGSFDARATAAGTYRLIIGPTTFTTGAVTLTLSEQINAGTVALNSSKTVTFGRAGQSARMTYAGTAGQNLALQFTGGTVPFYPNVLVLRPDGTTLTQNSGGATVAIPTLPSTGTYEIDLSPYSFTGSITFTLTTRSALAAAGVGSDVAHLFRAVPARPAAPAATAHPLSPPRVKSAQPAGFQEATAAGNARTWTPDQRNLAGEDWNTHQPAAPPRQATARKAPAGTTALSGQALALNGKPLPGITVSVLATRATTDAQGRFLLAGLPSGHRVLRVDGGAAYGRYDIGVDLTAGKTTVLPYPVWLSQLDSAHAVSFPSPTTREVVLTTPAIPGLEVRLPAGTVVRDVDGAVVTKLGITAIPADRPPFPLPKSQVPAYFTVQPGSSYVFPRGARVIYPNFTHATAGAKMDFWHYDPAGRGWFVYGHGSVTADRRQVVPDPGTEVYQFTGAMLITPGTDPPPAAAPAAGGGASGADPVDLGSGLIVDRHTDLTLSDVMPVSVTRTYQQSDTGRRSFGIGVNSDYDIYLYSEQQWVQADLILPDGSKVHYRRITPGGTGTNEFLSAAFAADPTPTRFNKSTLAWNGDGWDVRLRDGTTYVFGDEAPLREIRDRFGNAITITRAPAAADPDGIVRAKGPITQVTSPGGKWIAFTRDAANRVTRAEDNLGRAVTYTYTSDGHLATVTDANGGVTTYTYASGRLASARDPRGTVYLTNTYDAAGRISKQTAADGSTFQLAYTTDANGRITETRLTDPRGTVRRVTFNAQGFTTSDTAAFGTASAQTLQISRDAVTNLPTAYVDALGRRIELTYDAAGNVTGITELAGTAQARTTRYVYNGPFNQLTQITDPLGHVTAYTYGDNGALRTITDPVSRVTTLETTESGQVTKVTDNAGKATGYGYTLGDPSSVTDPLGRIGRQVNDGAGRAVRVADPDGATAQVGYDALDQVRSITDPLGRQSAFEYDPNGNLTKVTDARAHATGYTYDALDRVTRITDPLGRAESYGYDANGSLTSVTSRDGTVTGFDYDVLDRLTAARYGVSGSTSQSRTGYTYDAGDRITSVVDSIAGTTTNTMDGLDRMTRSVTPQGQIDYAYDAADRRTSMTVAGQAAVTYAYNNADQLTQEVKGGDSVGIGYDAVGRQNAVTLPGGVTQTYAYDAASQLTGITYTRGSATLGTLTYGYDDAGRTVHVGGSYARADLPAAYGPASYDAANQLTAVGATAYAYDANGNLTSDGTTSYTWDARGQLAALSRTGLSVSFGYDGLGRRATKTNGSTTAGYLYDGLNPVQELTGGTPSANLLSAGVDQVFARSTSAGTNALLTDALGSTVGLVDAGGNVTAEYSYQPYGATTVSGSDAGNPVRFAGREDDGTGLYYNRARYYSTRDHRFLSTDPLGFGGGGTNLYAYVGNQPTGLTDPFGTKPRGPGGKPPAPPDGCEPNSFTADTPVVMADGSRKPISDVRLGDKVLATDPATGKNVAEPVTALIVGEGAKDLVDISVDGGQTVTATAGHAFWVDQDGRADTPGGQWINAAELRHGQWLRAADGRMVRIAGTHAHAQNARVYNLTVADAHDFYVAAGATALLVHNEECDEVGSQADYNSQNDLIDAVKARRIADGNRGGNYGAARLQDGRIITGRAQGKGASGIHAEEDLIQQAGGLRNIKDLYTERAPCAAKCGPMLRDTDVNVTWSYRWNGVDRAATDAIRAATNKALREAVRQLFSSGG</sequence>
<dbReference type="Gene3D" id="2.60.40.10">
    <property type="entry name" value="Immunoglobulins"/>
    <property type="match status" value="2"/>
</dbReference>
<dbReference type="SMART" id="SM00306">
    <property type="entry name" value="HintN"/>
    <property type="match status" value="1"/>
</dbReference>
<dbReference type="InterPro" id="IPR030934">
    <property type="entry name" value="Intein_C"/>
</dbReference>
<dbReference type="InterPro" id="IPR031325">
    <property type="entry name" value="RHS_repeat"/>
</dbReference>
<dbReference type="InterPro" id="IPR003587">
    <property type="entry name" value="Hint_dom_N"/>
</dbReference>
<dbReference type="EMBL" id="BMMX01000003">
    <property type="protein sequence ID" value="GGK81462.1"/>
    <property type="molecule type" value="Genomic_DNA"/>
</dbReference>
<dbReference type="Pfam" id="PF01833">
    <property type="entry name" value="TIG"/>
    <property type="match status" value="2"/>
</dbReference>
<dbReference type="Pfam" id="PF07591">
    <property type="entry name" value="PT-HINT"/>
    <property type="match status" value="1"/>
</dbReference>
<dbReference type="EC" id="3.2.1.1" evidence="2"/>
<dbReference type="InterPro" id="IPR016192">
    <property type="entry name" value="APOBEC/CMP_deaminase_Zn-bd"/>
</dbReference>
<reference evidence="8" key="1">
    <citation type="journal article" date="2014" name="Int. J. Syst. Evol. Microbiol.">
        <title>Complete genome sequence of Corynebacterium casei LMG S-19264T (=DSM 44701T), isolated from a smear-ripened cheese.</title>
        <authorList>
            <consortium name="US DOE Joint Genome Institute (JGI-PGF)"/>
            <person name="Walter F."/>
            <person name="Albersmeier A."/>
            <person name="Kalinowski J."/>
            <person name="Ruckert C."/>
        </authorList>
    </citation>
    <scope>NUCLEOTIDE SEQUENCE</scope>
    <source>
        <strain evidence="8">CGMCC 4.7299</strain>
    </source>
</reference>
<dbReference type="Pfam" id="PF05593">
    <property type="entry name" value="RHS_repeat"/>
    <property type="match status" value="5"/>
</dbReference>
<evidence type="ECO:0000256" key="1">
    <source>
        <dbReference type="ARBA" id="ARBA00000548"/>
    </source>
</evidence>
<dbReference type="InterPro" id="IPR014756">
    <property type="entry name" value="Ig_E-set"/>
</dbReference>
<feature type="region of interest" description="Disordered" evidence="6">
    <location>
        <begin position="26"/>
        <end position="55"/>
    </location>
</feature>
<evidence type="ECO:0000313" key="8">
    <source>
        <dbReference type="EMBL" id="GGK81462.1"/>
    </source>
</evidence>
<dbReference type="Pfam" id="PF25023">
    <property type="entry name" value="TEN_YD-shell"/>
    <property type="match status" value="2"/>
</dbReference>
<dbReference type="GO" id="GO:0005975">
    <property type="term" value="P:carbohydrate metabolic process"/>
    <property type="evidence" value="ECO:0007669"/>
    <property type="project" value="UniProtKB-ARBA"/>
</dbReference>
<dbReference type="SUPFAM" id="SSF51294">
    <property type="entry name" value="Hedgehog/intein (Hint) domain"/>
    <property type="match status" value="1"/>
</dbReference>
<dbReference type="InterPro" id="IPR006141">
    <property type="entry name" value="Intein_N"/>
</dbReference>
<dbReference type="GO" id="GO:0004556">
    <property type="term" value="F:alpha-amylase activity"/>
    <property type="evidence" value="ECO:0007669"/>
    <property type="project" value="UniProtKB-EC"/>
</dbReference>
<reference evidence="8" key="2">
    <citation type="submission" date="2020-09" db="EMBL/GenBank/DDBJ databases">
        <authorList>
            <person name="Sun Q."/>
            <person name="Zhou Y."/>
        </authorList>
    </citation>
    <scope>NUCLEOTIDE SEQUENCE</scope>
    <source>
        <strain evidence="8">CGMCC 4.7299</strain>
    </source>
</reference>
<dbReference type="Proteomes" id="UP000656042">
    <property type="component" value="Unassembled WGS sequence"/>
</dbReference>
<accession>A0A8J3FM70</accession>
<dbReference type="Gene3D" id="2.170.16.10">
    <property type="entry name" value="Hedgehog/Intein (Hint) domain"/>
    <property type="match status" value="1"/>
</dbReference>
<feature type="domain" description="Hint" evidence="7">
    <location>
        <begin position="2311"/>
        <end position="2416"/>
    </location>
</feature>
<organism evidence="8 9">
    <name type="scientific">Mangrovihabitans endophyticus</name>
    <dbReference type="NCBI Taxonomy" id="1751298"/>
    <lineage>
        <taxon>Bacteria</taxon>
        <taxon>Bacillati</taxon>
        <taxon>Actinomycetota</taxon>
        <taxon>Actinomycetes</taxon>
        <taxon>Micromonosporales</taxon>
        <taxon>Micromonosporaceae</taxon>
        <taxon>Mangrovihabitans</taxon>
    </lineage>
</organism>
<dbReference type="Pfam" id="PF20148">
    <property type="entry name" value="DUF6531"/>
    <property type="match status" value="1"/>
</dbReference>
<dbReference type="CDD" id="cd00081">
    <property type="entry name" value="Hint"/>
    <property type="match status" value="1"/>
</dbReference>
<evidence type="ECO:0000259" key="7">
    <source>
        <dbReference type="SMART" id="SM00306"/>
    </source>
</evidence>
<feature type="compositionally biased region" description="Low complexity" evidence="6">
    <location>
        <begin position="1096"/>
        <end position="1106"/>
    </location>
</feature>
<dbReference type="PROSITE" id="PS50817">
    <property type="entry name" value="INTEIN_N_TER"/>
    <property type="match status" value="1"/>
</dbReference>
<dbReference type="Gene3D" id="2.60.120.380">
    <property type="match status" value="3"/>
</dbReference>
<dbReference type="InterPro" id="IPR045351">
    <property type="entry name" value="DUF6531"/>
</dbReference>
<dbReference type="InterPro" id="IPR022385">
    <property type="entry name" value="Rhs_assc_core"/>
</dbReference>
<dbReference type="GO" id="GO:0008270">
    <property type="term" value="F:zinc ion binding"/>
    <property type="evidence" value="ECO:0007669"/>
    <property type="project" value="InterPro"/>
</dbReference>
<dbReference type="PROSITE" id="PS00903">
    <property type="entry name" value="CYT_DCMP_DEAMINASES_1"/>
    <property type="match status" value="1"/>
</dbReference>
<dbReference type="Gene3D" id="2.180.10.10">
    <property type="entry name" value="RHS repeat-associated core"/>
    <property type="match status" value="3"/>
</dbReference>
<dbReference type="InterPro" id="IPR050708">
    <property type="entry name" value="T6SS_VgrG/RHS"/>
</dbReference>
<dbReference type="InterPro" id="IPR013784">
    <property type="entry name" value="Carb-bd-like_fold"/>
</dbReference>
<keyword evidence="3" id="KW-0677">Repeat</keyword>
<feature type="region of interest" description="Disordered" evidence="6">
    <location>
        <begin position="2286"/>
        <end position="2309"/>
    </location>
</feature>
<evidence type="ECO:0000256" key="5">
    <source>
        <dbReference type="ARBA" id="ARBA00030238"/>
    </source>
</evidence>
<dbReference type="InterPro" id="IPR002909">
    <property type="entry name" value="IPT_dom"/>
</dbReference>
<gene>
    <name evidence="8" type="ORF">GCM10012284_14360</name>
</gene>
<comment type="caution">
    <text evidence="8">The sequence shown here is derived from an EMBL/GenBank/DDBJ whole genome shotgun (WGS) entry which is preliminary data.</text>
</comment>
<evidence type="ECO:0000256" key="2">
    <source>
        <dbReference type="ARBA" id="ARBA00012595"/>
    </source>
</evidence>
<name>A0A8J3FM70_9ACTN</name>
<dbReference type="GO" id="GO:0030246">
    <property type="term" value="F:carbohydrate binding"/>
    <property type="evidence" value="ECO:0007669"/>
    <property type="project" value="InterPro"/>
</dbReference>
<protein>
    <recommendedName>
        <fullName evidence="2">alpha-amylase</fullName>
        <ecNumber evidence="2">3.2.1.1</ecNumber>
    </recommendedName>
    <alternativeName>
        <fullName evidence="5">1,4-alpha-D-glucan glucanohydrolase</fullName>
    </alternativeName>
</protein>
<feature type="region of interest" description="Disordered" evidence="6">
    <location>
        <begin position="1067"/>
        <end position="1108"/>
    </location>
</feature>
<dbReference type="Pfam" id="PF14440">
    <property type="entry name" value="XOO_2897-deam"/>
    <property type="match status" value="1"/>
</dbReference>
<feature type="region of interest" description="Disordered" evidence="6">
    <location>
        <begin position="1043"/>
        <end position="1062"/>
    </location>
</feature>
<comment type="catalytic activity">
    <reaction evidence="1">
        <text>Endohydrolysis of (1-&gt;4)-alpha-D-glucosidic linkages in polysaccharides containing three or more (1-&gt;4)-alpha-linked D-glucose units.</text>
        <dbReference type="EC" id="3.2.1.1"/>
    </reaction>
</comment>
<dbReference type="GO" id="GO:0016539">
    <property type="term" value="P:intein-mediated protein splicing"/>
    <property type="evidence" value="ECO:0007669"/>
    <property type="project" value="InterPro"/>
</dbReference>
<dbReference type="InterPro" id="IPR013783">
    <property type="entry name" value="Ig-like_fold"/>
</dbReference>
<dbReference type="InterPro" id="IPR056823">
    <property type="entry name" value="TEN-like_YD-shell"/>
</dbReference>
<keyword evidence="4" id="KW-0106">Calcium</keyword>
<dbReference type="NCBIfam" id="TIGR03696">
    <property type="entry name" value="Rhs_assc_core"/>
    <property type="match status" value="1"/>
</dbReference>
<evidence type="ECO:0000256" key="3">
    <source>
        <dbReference type="ARBA" id="ARBA00022737"/>
    </source>
</evidence>
<dbReference type="PANTHER" id="PTHR32305">
    <property type="match status" value="1"/>
</dbReference>
<dbReference type="PANTHER" id="PTHR32305:SF15">
    <property type="entry name" value="PROTEIN RHSA-RELATED"/>
    <property type="match status" value="1"/>
</dbReference>
<proteinExistence type="predicted"/>